<proteinExistence type="predicted"/>
<evidence type="ECO:0000313" key="3">
    <source>
        <dbReference type="Proteomes" id="UP000298061"/>
    </source>
</evidence>
<protein>
    <submittedName>
        <fullName evidence="2">Uncharacterized protein</fullName>
    </submittedName>
</protein>
<feature type="compositionally biased region" description="Basic and acidic residues" evidence="1">
    <location>
        <begin position="9"/>
        <end position="27"/>
    </location>
</feature>
<dbReference type="EMBL" id="SFCI01000843">
    <property type="protein sequence ID" value="TFY77704.1"/>
    <property type="molecule type" value="Genomic_DNA"/>
</dbReference>
<keyword evidence="3" id="KW-1185">Reference proteome</keyword>
<reference evidence="2 3" key="1">
    <citation type="submission" date="2019-02" db="EMBL/GenBank/DDBJ databases">
        <title>Genome sequencing of the rare red list fungi Hericium alpestre (H. flagellum).</title>
        <authorList>
            <person name="Buettner E."/>
            <person name="Kellner H."/>
        </authorList>
    </citation>
    <scope>NUCLEOTIDE SEQUENCE [LARGE SCALE GENOMIC DNA]</scope>
    <source>
        <strain evidence="2 3">DSM 108284</strain>
    </source>
</reference>
<name>A0A4Y9ZTY6_9AGAM</name>
<feature type="compositionally biased region" description="Acidic residues" evidence="1">
    <location>
        <begin position="54"/>
        <end position="77"/>
    </location>
</feature>
<accession>A0A4Y9ZTY6</accession>
<dbReference type="Proteomes" id="UP000298061">
    <property type="component" value="Unassembled WGS sequence"/>
</dbReference>
<dbReference type="AlphaFoldDB" id="A0A4Y9ZTY6"/>
<evidence type="ECO:0000313" key="2">
    <source>
        <dbReference type="EMBL" id="TFY77704.1"/>
    </source>
</evidence>
<gene>
    <name evidence="2" type="ORF">EWM64_g6307</name>
</gene>
<evidence type="ECO:0000256" key="1">
    <source>
        <dbReference type="SAM" id="MobiDB-lite"/>
    </source>
</evidence>
<organism evidence="2 3">
    <name type="scientific">Hericium alpestre</name>
    <dbReference type="NCBI Taxonomy" id="135208"/>
    <lineage>
        <taxon>Eukaryota</taxon>
        <taxon>Fungi</taxon>
        <taxon>Dikarya</taxon>
        <taxon>Basidiomycota</taxon>
        <taxon>Agaricomycotina</taxon>
        <taxon>Agaricomycetes</taxon>
        <taxon>Russulales</taxon>
        <taxon>Hericiaceae</taxon>
        <taxon>Hericium</taxon>
    </lineage>
</organism>
<sequence length="77" mass="8295">MWARCHSTSKGDESEMVAKEENIHEPMPEDGIDEDAGHGALPEPNEAGAPIDDYVQEADTPDLPEDLDMGAEDEADG</sequence>
<feature type="region of interest" description="Disordered" evidence="1">
    <location>
        <begin position="1"/>
        <end position="77"/>
    </location>
</feature>
<comment type="caution">
    <text evidence="2">The sequence shown here is derived from an EMBL/GenBank/DDBJ whole genome shotgun (WGS) entry which is preliminary data.</text>
</comment>